<evidence type="ECO:0000313" key="2">
    <source>
        <dbReference type="EMBL" id="SAL88409.1"/>
    </source>
</evidence>
<gene>
    <name evidence="2" type="ORF">AWB74_08549</name>
</gene>
<organism evidence="2 3">
    <name type="scientific">Caballeronia arvi</name>
    <dbReference type="NCBI Taxonomy" id="1777135"/>
    <lineage>
        <taxon>Bacteria</taxon>
        <taxon>Pseudomonadati</taxon>
        <taxon>Pseudomonadota</taxon>
        <taxon>Betaproteobacteria</taxon>
        <taxon>Burkholderiales</taxon>
        <taxon>Burkholderiaceae</taxon>
        <taxon>Caballeronia</taxon>
    </lineage>
</organism>
<proteinExistence type="predicted"/>
<dbReference type="RefSeq" id="WP_235024932.1">
    <property type="nucleotide sequence ID" value="NZ_FCOM02000130.1"/>
</dbReference>
<protein>
    <submittedName>
        <fullName evidence="2">Uncharacterized protein</fullName>
    </submittedName>
</protein>
<feature type="compositionally biased region" description="Basic residues" evidence="1">
    <location>
        <begin position="23"/>
        <end position="32"/>
    </location>
</feature>
<accession>A0A158L5W8</accession>
<comment type="caution">
    <text evidence="2">The sequence shown here is derived from an EMBL/GenBank/DDBJ whole genome shotgun (WGS) entry which is preliminary data.</text>
</comment>
<name>A0A158L5W8_9BURK</name>
<dbReference type="EMBL" id="FCOM02000130">
    <property type="protein sequence ID" value="SAL88409.1"/>
    <property type="molecule type" value="Genomic_DNA"/>
</dbReference>
<keyword evidence="3" id="KW-1185">Reference proteome</keyword>
<reference evidence="2" key="1">
    <citation type="submission" date="2016-01" db="EMBL/GenBank/DDBJ databases">
        <authorList>
            <person name="Peeters C."/>
        </authorList>
    </citation>
    <scope>NUCLEOTIDE SEQUENCE [LARGE SCALE GENOMIC DNA]</scope>
    <source>
        <strain evidence="2">LMG 29317</strain>
    </source>
</reference>
<dbReference type="AlphaFoldDB" id="A0A158L5W8"/>
<evidence type="ECO:0000313" key="3">
    <source>
        <dbReference type="Proteomes" id="UP000055019"/>
    </source>
</evidence>
<evidence type="ECO:0000256" key="1">
    <source>
        <dbReference type="SAM" id="MobiDB-lite"/>
    </source>
</evidence>
<sequence>MAPHQATKKKEAASEPAAEGRLTKKKARKKRTGRVELVSVSVASQGKEPLKKEKVVRDTFTMPRSDYGKIATLKQRCLEEGVLVNKSELLRAGLLLLEAASPEHLRDAVSAVEKIKTGRPPKSG</sequence>
<dbReference type="Proteomes" id="UP000055019">
    <property type="component" value="Unassembled WGS sequence"/>
</dbReference>
<feature type="region of interest" description="Disordered" evidence="1">
    <location>
        <begin position="1"/>
        <end position="34"/>
    </location>
</feature>